<proteinExistence type="predicted"/>
<evidence type="ECO:0000313" key="3">
    <source>
        <dbReference type="EMBL" id="TWR29205.1"/>
    </source>
</evidence>
<dbReference type="OrthoDB" id="1489065at2"/>
<evidence type="ECO:0000256" key="1">
    <source>
        <dbReference type="SAM" id="Phobius"/>
    </source>
</evidence>
<keyword evidence="1" id="KW-1133">Transmembrane helix</keyword>
<dbReference type="InterPro" id="IPR007844">
    <property type="entry name" value="AsmA"/>
</dbReference>
<dbReference type="PANTHER" id="PTHR30441">
    <property type="entry name" value="DUF748 DOMAIN-CONTAINING PROTEIN"/>
    <property type="match status" value="1"/>
</dbReference>
<evidence type="ECO:0000259" key="2">
    <source>
        <dbReference type="Pfam" id="PF05170"/>
    </source>
</evidence>
<gene>
    <name evidence="3" type="ORF">FPZ43_09530</name>
</gene>
<sequence>MPRWLKVILYVIGSLILLFIIAIVGASIYISYNKAKVLKMVNEQLDKSVDGTLVIGDMKPNFFKGFPDVSLGLANVTVRDKKYDQHKHTLLDAKNLDVSINTMALFRGTIDVNHITISNAAIDLFTDSTGYSNTAVFKKDNKQVKDNPSESSSATQLKKFTLRDVSFTVDNQQANKLFKFDVNGLNGNMAYPDTGWRASFHLDVMAKSMAFNTKRGSFIKNKKLDGDFVAGYNEDNGRISIQAKPLNIGGDGFNVNAVFNTSKKPSEFSIHLANDKLLWRHASALLAKNITQVLNQYDLKNPIAVTANISGSFGGGEPLLYVTAKTNGNLLTTPGVEITDCNFSAFFSNHFEKGREAGDENSVIQFTNLSGQYNHLPFKSDTVSIVNLAKPVATGNFKSSFPSADINYFFDDNVAKFANGWVDMNLRYRANVIDYKFNKPFVQGAINFRNTDINYFPRNLLLKKTSMSLNFVKEDLIIKNVHLQSGKSIVDMEGRINNFLNLYYTSPEKALLTWQIRSPQLYLNEFLGFLGAAKGAPPKRAPSKQSSNVIDQLATVLELGQAQVHMQVDRLSYKKFLATQTRADLLTTPDGIIIKNAGLKTSGGTMSMSGKLTQGKVNKFALNTTISHVNTREFFAAFNNFGMTDFTSDNFRGILSAKTNITGLVTDAAALVPKSIYGTLDLNLQDVALIDFKPITGIGKFAFPFRDVKHITIPVLDAHFNVQGDKVIVKPMQLNSSVLNMDLEGVYGFDRGTDIAVDIPLRNPKNDSEIADPVEREKKRMKGIVLHIRAHEEEGKLKFGWNKNHK</sequence>
<dbReference type="InterPro" id="IPR052894">
    <property type="entry name" value="AsmA-related"/>
</dbReference>
<keyword evidence="4" id="KW-1185">Reference proteome</keyword>
<dbReference type="PANTHER" id="PTHR30441:SF8">
    <property type="entry name" value="DUF748 DOMAIN-CONTAINING PROTEIN"/>
    <property type="match status" value="1"/>
</dbReference>
<protein>
    <submittedName>
        <fullName evidence="3">AsmA family protein</fullName>
    </submittedName>
</protein>
<comment type="caution">
    <text evidence="3">The sequence shown here is derived from an EMBL/GenBank/DDBJ whole genome shotgun (WGS) entry which is preliminary data.</text>
</comment>
<dbReference type="RefSeq" id="WP_146381692.1">
    <property type="nucleotide sequence ID" value="NZ_VOEJ01000004.1"/>
</dbReference>
<dbReference type="EMBL" id="VOEJ01000004">
    <property type="protein sequence ID" value="TWR29205.1"/>
    <property type="molecule type" value="Genomic_DNA"/>
</dbReference>
<keyword evidence="1" id="KW-0472">Membrane</keyword>
<feature type="transmembrane region" description="Helical" evidence="1">
    <location>
        <begin position="7"/>
        <end position="32"/>
    </location>
</feature>
<feature type="domain" description="AsmA" evidence="2">
    <location>
        <begin position="1"/>
        <end position="236"/>
    </location>
</feature>
<dbReference type="GO" id="GO:0090313">
    <property type="term" value="P:regulation of protein targeting to membrane"/>
    <property type="evidence" value="ECO:0007669"/>
    <property type="project" value="TreeGrafter"/>
</dbReference>
<name>A0A563UCX3_9SPHI</name>
<dbReference type="AlphaFoldDB" id="A0A563UCX3"/>
<organism evidence="3 4">
    <name type="scientific">Mucilaginibacter pallidiroseus</name>
    <dbReference type="NCBI Taxonomy" id="2599295"/>
    <lineage>
        <taxon>Bacteria</taxon>
        <taxon>Pseudomonadati</taxon>
        <taxon>Bacteroidota</taxon>
        <taxon>Sphingobacteriia</taxon>
        <taxon>Sphingobacteriales</taxon>
        <taxon>Sphingobacteriaceae</taxon>
        <taxon>Mucilaginibacter</taxon>
    </lineage>
</organism>
<dbReference type="Pfam" id="PF05170">
    <property type="entry name" value="AsmA"/>
    <property type="match status" value="1"/>
</dbReference>
<reference evidence="3 4" key="1">
    <citation type="submission" date="2019-07" db="EMBL/GenBank/DDBJ databases">
        <authorList>
            <person name="Kim J."/>
        </authorList>
    </citation>
    <scope>NUCLEOTIDE SEQUENCE [LARGE SCALE GENOMIC DNA]</scope>
    <source>
        <strain evidence="4">dk17</strain>
    </source>
</reference>
<keyword evidence="1" id="KW-0812">Transmembrane</keyword>
<dbReference type="Proteomes" id="UP000320042">
    <property type="component" value="Unassembled WGS sequence"/>
</dbReference>
<dbReference type="GO" id="GO:0005886">
    <property type="term" value="C:plasma membrane"/>
    <property type="evidence" value="ECO:0007669"/>
    <property type="project" value="TreeGrafter"/>
</dbReference>
<evidence type="ECO:0000313" key="4">
    <source>
        <dbReference type="Proteomes" id="UP000320042"/>
    </source>
</evidence>
<accession>A0A563UCX3</accession>